<organism evidence="2 3">
    <name type="scientific">Propionimicrobium lymphophilum ACS-093-V-SCH5</name>
    <dbReference type="NCBI Taxonomy" id="883161"/>
    <lineage>
        <taxon>Bacteria</taxon>
        <taxon>Bacillati</taxon>
        <taxon>Actinomycetota</taxon>
        <taxon>Actinomycetes</taxon>
        <taxon>Propionibacteriales</taxon>
        <taxon>Propionibacteriaceae</taxon>
        <taxon>Propionimicrobium</taxon>
    </lineage>
</organism>
<reference evidence="2 3" key="1">
    <citation type="submission" date="2013-04" db="EMBL/GenBank/DDBJ databases">
        <title>The Genome Sequence of Propionimicrobium lymphophilum ACS-093-V-SCH5.</title>
        <authorList>
            <consortium name="The Broad Institute Genomics Platform"/>
            <person name="Earl A."/>
            <person name="Ward D."/>
            <person name="Feldgarden M."/>
            <person name="Gevers D."/>
            <person name="Saerens B."/>
            <person name="Vaneechoutte M."/>
            <person name="Walker B."/>
            <person name="Young S."/>
            <person name="Zeng Q."/>
            <person name="Gargeya S."/>
            <person name="Fitzgerald M."/>
            <person name="Haas B."/>
            <person name="Abouelleil A."/>
            <person name="Allen A.W."/>
            <person name="Alvarado L."/>
            <person name="Arachchi H.M."/>
            <person name="Berlin A.M."/>
            <person name="Chapman S.B."/>
            <person name="Gainer-Dewar J."/>
            <person name="Goldberg J."/>
            <person name="Griggs A."/>
            <person name="Gujja S."/>
            <person name="Hansen M."/>
            <person name="Howarth C."/>
            <person name="Imamovic A."/>
            <person name="Ireland A."/>
            <person name="Larimer J."/>
            <person name="McCowan C."/>
            <person name="Murphy C."/>
            <person name="Pearson M."/>
            <person name="Poon T.W."/>
            <person name="Priest M."/>
            <person name="Roberts A."/>
            <person name="Saif S."/>
            <person name="Shea T."/>
            <person name="Sisk P."/>
            <person name="Sykes S."/>
            <person name="Wortman J."/>
            <person name="Nusbaum C."/>
            <person name="Birren B."/>
        </authorList>
    </citation>
    <scope>NUCLEOTIDE SEQUENCE [LARGE SCALE GENOMIC DNA]</scope>
    <source>
        <strain evidence="2 3">ACS-093-V-SCH5</strain>
    </source>
</reference>
<dbReference type="InterPro" id="IPR002145">
    <property type="entry name" value="CopG"/>
</dbReference>
<dbReference type="Proteomes" id="UP000014417">
    <property type="component" value="Unassembled WGS sequence"/>
</dbReference>
<dbReference type="SUPFAM" id="SSF47598">
    <property type="entry name" value="Ribbon-helix-helix"/>
    <property type="match status" value="1"/>
</dbReference>
<dbReference type="AlphaFoldDB" id="S2W1B5"/>
<protein>
    <recommendedName>
        <fullName evidence="1">Ribbon-helix-helix protein CopG domain-containing protein</fullName>
    </recommendedName>
</protein>
<dbReference type="STRING" id="883161.HMPREF9306_01249"/>
<dbReference type="EMBL" id="AGZR01000006">
    <property type="protein sequence ID" value="EPD32941.1"/>
    <property type="molecule type" value="Genomic_DNA"/>
</dbReference>
<dbReference type="GO" id="GO:0006355">
    <property type="term" value="P:regulation of DNA-templated transcription"/>
    <property type="evidence" value="ECO:0007669"/>
    <property type="project" value="InterPro"/>
</dbReference>
<dbReference type="HOGENOM" id="CLU_2864237_0_0_11"/>
<evidence type="ECO:0000259" key="1">
    <source>
        <dbReference type="Pfam" id="PF01402"/>
    </source>
</evidence>
<accession>S2W1B5</accession>
<evidence type="ECO:0000313" key="2">
    <source>
        <dbReference type="EMBL" id="EPD32941.1"/>
    </source>
</evidence>
<dbReference type="RefSeq" id="WP_016456079.1">
    <property type="nucleotide sequence ID" value="NZ_KE150269.1"/>
</dbReference>
<feature type="domain" description="Ribbon-helix-helix protein CopG" evidence="1">
    <location>
        <begin position="4"/>
        <end position="38"/>
    </location>
</feature>
<dbReference type="InterPro" id="IPR013321">
    <property type="entry name" value="Arc_rbn_hlx_hlx"/>
</dbReference>
<dbReference type="InterPro" id="IPR010985">
    <property type="entry name" value="Ribbon_hlx_hlx"/>
</dbReference>
<gene>
    <name evidence="2" type="ORF">HMPREF9306_01249</name>
</gene>
<proteinExistence type="predicted"/>
<name>S2W1B5_9ACTN</name>
<sequence>MSTTKVELSEKTIKELDRLSSQTGKTRSEVLGEAVETLARYRETFNRLEKVYTENESLMNRLAN</sequence>
<dbReference type="Gene3D" id="1.10.1220.10">
    <property type="entry name" value="Met repressor-like"/>
    <property type="match status" value="1"/>
</dbReference>
<keyword evidence="3" id="KW-1185">Reference proteome</keyword>
<evidence type="ECO:0000313" key="3">
    <source>
        <dbReference type="Proteomes" id="UP000014417"/>
    </source>
</evidence>
<dbReference type="Pfam" id="PF01402">
    <property type="entry name" value="RHH_1"/>
    <property type="match status" value="1"/>
</dbReference>
<comment type="caution">
    <text evidence="2">The sequence shown here is derived from an EMBL/GenBank/DDBJ whole genome shotgun (WGS) entry which is preliminary data.</text>
</comment>